<dbReference type="Gene3D" id="3.10.50.40">
    <property type="match status" value="2"/>
</dbReference>
<dbReference type="PROSITE" id="PS01096">
    <property type="entry name" value="PPIC_PPIASE_1"/>
    <property type="match status" value="1"/>
</dbReference>
<dbReference type="EC" id="5.2.1.8" evidence="7"/>
<comment type="function">
    <text evidence="7">Chaperone involved in the correct folding and assembly of outer membrane proteins. Recognizes specific patterns of aromatic residues and the orientation of their side chains, which are found more frequently in integral outer membrane proteins. May act in both early periplasmic and late outer membrane-associated steps of protein maturation.</text>
</comment>
<organism evidence="9 10">
    <name type="scientific">Inmirania thermothiophila</name>
    <dbReference type="NCBI Taxonomy" id="1750597"/>
    <lineage>
        <taxon>Bacteria</taxon>
        <taxon>Pseudomonadati</taxon>
        <taxon>Pseudomonadota</taxon>
        <taxon>Gammaproteobacteria</taxon>
        <taxon>Chromatiales</taxon>
        <taxon>Ectothiorhodospiraceae</taxon>
        <taxon>Inmirania</taxon>
    </lineage>
</organism>
<dbReference type="Pfam" id="PF09312">
    <property type="entry name" value="SurA_N"/>
    <property type="match status" value="1"/>
</dbReference>
<evidence type="ECO:0000256" key="1">
    <source>
        <dbReference type="ARBA" id="ARBA00022729"/>
    </source>
</evidence>
<dbReference type="Pfam" id="PF00639">
    <property type="entry name" value="Rotamase"/>
    <property type="match status" value="2"/>
</dbReference>
<comment type="subcellular location">
    <subcellularLocation>
        <location evidence="7">Periplasm</location>
    </subcellularLocation>
    <text evidence="7">Is capable of associating with the outer membrane.</text>
</comment>
<dbReference type="EMBL" id="RJVI01000001">
    <property type="protein sequence ID" value="ROR34671.1"/>
    <property type="molecule type" value="Genomic_DNA"/>
</dbReference>
<proteinExistence type="inferred from homology"/>
<dbReference type="InterPro" id="IPR000297">
    <property type="entry name" value="PPIase_PpiC"/>
</dbReference>
<dbReference type="OrthoDB" id="14196at2"/>
<comment type="catalytic activity">
    <reaction evidence="7">
        <text>[protein]-peptidylproline (omega=180) = [protein]-peptidylproline (omega=0)</text>
        <dbReference type="Rhea" id="RHEA:16237"/>
        <dbReference type="Rhea" id="RHEA-COMP:10747"/>
        <dbReference type="Rhea" id="RHEA-COMP:10748"/>
        <dbReference type="ChEBI" id="CHEBI:83833"/>
        <dbReference type="ChEBI" id="CHEBI:83834"/>
        <dbReference type="EC" id="5.2.1.8"/>
    </reaction>
</comment>
<keyword evidence="6 7" id="KW-0413">Isomerase</keyword>
<evidence type="ECO:0000256" key="2">
    <source>
        <dbReference type="ARBA" id="ARBA00022737"/>
    </source>
</evidence>
<evidence type="ECO:0000313" key="9">
    <source>
        <dbReference type="EMBL" id="ROR34671.1"/>
    </source>
</evidence>
<dbReference type="GO" id="GO:0050821">
    <property type="term" value="P:protein stabilization"/>
    <property type="evidence" value="ECO:0007669"/>
    <property type="project" value="InterPro"/>
</dbReference>
<evidence type="ECO:0000256" key="5">
    <source>
        <dbReference type="ARBA" id="ARBA00023186"/>
    </source>
</evidence>
<dbReference type="PANTHER" id="PTHR47637">
    <property type="entry name" value="CHAPERONE SURA"/>
    <property type="match status" value="1"/>
</dbReference>
<dbReference type="PANTHER" id="PTHR47637:SF1">
    <property type="entry name" value="CHAPERONE SURA"/>
    <property type="match status" value="1"/>
</dbReference>
<evidence type="ECO:0000313" key="10">
    <source>
        <dbReference type="Proteomes" id="UP000276634"/>
    </source>
</evidence>
<evidence type="ECO:0000256" key="4">
    <source>
        <dbReference type="ARBA" id="ARBA00023110"/>
    </source>
</evidence>
<dbReference type="GO" id="GO:0043165">
    <property type="term" value="P:Gram-negative-bacterium-type cell outer membrane assembly"/>
    <property type="evidence" value="ECO:0007669"/>
    <property type="project" value="InterPro"/>
</dbReference>
<keyword evidence="10" id="KW-1185">Reference proteome</keyword>
<comment type="caution">
    <text evidence="9">The sequence shown here is derived from an EMBL/GenBank/DDBJ whole genome shotgun (WGS) entry which is preliminary data.</text>
</comment>
<dbReference type="SUPFAM" id="SSF109998">
    <property type="entry name" value="Triger factor/SurA peptide-binding domain-like"/>
    <property type="match status" value="1"/>
</dbReference>
<keyword evidence="2 7" id="KW-0677">Repeat</keyword>
<dbReference type="InterPro" id="IPR027304">
    <property type="entry name" value="Trigger_fact/SurA_dom_sf"/>
</dbReference>
<dbReference type="GO" id="GO:0042277">
    <property type="term" value="F:peptide binding"/>
    <property type="evidence" value="ECO:0007669"/>
    <property type="project" value="InterPro"/>
</dbReference>
<name>A0A3N1Y826_9GAMM</name>
<dbReference type="InterPro" id="IPR046357">
    <property type="entry name" value="PPIase_dom_sf"/>
</dbReference>
<keyword evidence="1 7" id="KW-0732">Signal</keyword>
<dbReference type="PROSITE" id="PS50198">
    <property type="entry name" value="PPIC_PPIASE_2"/>
    <property type="match status" value="2"/>
</dbReference>
<feature type="domain" description="PpiC" evidence="8">
    <location>
        <begin position="170"/>
        <end position="271"/>
    </location>
</feature>
<dbReference type="GO" id="GO:0030288">
    <property type="term" value="C:outer membrane-bounded periplasmic space"/>
    <property type="evidence" value="ECO:0007669"/>
    <property type="project" value="InterPro"/>
</dbReference>
<evidence type="ECO:0000256" key="6">
    <source>
        <dbReference type="ARBA" id="ARBA00023235"/>
    </source>
</evidence>
<dbReference type="GO" id="GO:0006457">
    <property type="term" value="P:protein folding"/>
    <property type="evidence" value="ECO:0007669"/>
    <property type="project" value="UniProtKB-UniRule"/>
</dbReference>
<accession>A0A3N1Y826</accession>
<gene>
    <name evidence="7" type="primary">surA</name>
    <name evidence="9" type="ORF">EDC57_0572</name>
</gene>
<dbReference type="Gene3D" id="1.10.4030.10">
    <property type="entry name" value="Porin chaperone SurA, peptide-binding domain"/>
    <property type="match status" value="1"/>
</dbReference>
<dbReference type="GO" id="GO:0003755">
    <property type="term" value="F:peptidyl-prolyl cis-trans isomerase activity"/>
    <property type="evidence" value="ECO:0007669"/>
    <property type="project" value="UniProtKB-UniRule"/>
</dbReference>
<feature type="domain" description="PpiC" evidence="8">
    <location>
        <begin position="281"/>
        <end position="380"/>
    </location>
</feature>
<dbReference type="InterPro" id="IPR050280">
    <property type="entry name" value="OMP_Chaperone_SurA"/>
</dbReference>
<sequence length="428" mass="47946" precursor="true">MRKALLLLLAAWLALPALAPAAEPLDRIVAVVNDDVITATELAARIDLVRRQLEADGTPIPPRDELARQVLEREILDRIQLQAAAAAGIQVDDTTVDQALRNLARDNGLGLDRFRELIESQGYPYARFREDLRRQITIGRLRQRAVFSRIQVQEHEIRRFLEREDPLAADREYRLGHILVALPEGATPERIEAARRRAEAILERLRAGADFARTAVAESDGQQALAGGDLGWRKPGQLPTPFVEEVRRMRPGEIAGPIRTASGFHIIKLLEVRGGEARRRVTQTHARHILVRTSAVVDDTEARRRLLLLRARALAGEDFAALARAHSEDPVSAAEGGDLGWVGPGDVVPEFEKAMAALAPGEISEPFRTRFGWHIVQVLGRRSHDNTEEARREEAVRQIRRRKSEEELALWLQRLRDEAHVEVRLGSG</sequence>
<dbReference type="GO" id="GO:0051082">
    <property type="term" value="F:unfolded protein binding"/>
    <property type="evidence" value="ECO:0007669"/>
    <property type="project" value="UniProtKB-UniRule"/>
</dbReference>
<evidence type="ECO:0000259" key="8">
    <source>
        <dbReference type="PROSITE" id="PS50198"/>
    </source>
</evidence>
<dbReference type="SUPFAM" id="SSF54534">
    <property type="entry name" value="FKBP-like"/>
    <property type="match status" value="2"/>
</dbReference>
<feature type="chain" id="PRO_5018342676" description="Chaperone SurA" evidence="7">
    <location>
        <begin position="22"/>
        <end position="428"/>
    </location>
</feature>
<dbReference type="RefSeq" id="WP_123400040.1">
    <property type="nucleotide sequence ID" value="NZ_RJVI01000001.1"/>
</dbReference>
<comment type="domain">
    <text evidence="7">The PPIase activity resides only in the second parvulin domain. The N-terminal region and the C-terminal tail are necessary and sufficient for the chaperone activity of SurA. The PPIase activity is dispensable for SurA to function as a chaperone. The N-terminal region and the C-terminal tail are also required for porin recognition.</text>
</comment>
<dbReference type="AlphaFoldDB" id="A0A3N1Y826"/>
<keyword evidence="3 7" id="KW-0574">Periplasm</keyword>
<feature type="signal peptide" evidence="7">
    <location>
        <begin position="1"/>
        <end position="21"/>
    </location>
</feature>
<evidence type="ECO:0000256" key="3">
    <source>
        <dbReference type="ARBA" id="ARBA00022764"/>
    </source>
</evidence>
<keyword evidence="5 7" id="KW-0143">Chaperone</keyword>
<dbReference type="HAMAP" id="MF_01183">
    <property type="entry name" value="Chaperone_SurA"/>
    <property type="match status" value="1"/>
</dbReference>
<dbReference type="InterPro" id="IPR015391">
    <property type="entry name" value="SurA_N"/>
</dbReference>
<evidence type="ECO:0000256" key="7">
    <source>
        <dbReference type="HAMAP-Rule" id="MF_01183"/>
    </source>
</evidence>
<dbReference type="InterPro" id="IPR023058">
    <property type="entry name" value="PPIase_PpiC_CS"/>
</dbReference>
<keyword evidence="4 7" id="KW-0697">Rotamase</keyword>
<reference evidence="9 10" key="1">
    <citation type="submission" date="2018-11" db="EMBL/GenBank/DDBJ databases">
        <title>Genomic Encyclopedia of Type Strains, Phase IV (KMG-IV): sequencing the most valuable type-strain genomes for metagenomic binning, comparative biology and taxonomic classification.</title>
        <authorList>
            <person name="Goeker M."/>
        </authorList>
    </citation>
    <scope>NUCLEOTIDE SEQUENCE [LARGE SCALE GENOMIC DNA]</scope>
    <source>
        <strain evidence="9 10">DSM 100275</strain>
    </source>
</reference>
<protein>
    <recommendedName>
        <fullName evidence="7">Chaperone SurA</fullName>
    </recommendedName>
    <alternativeName>
        <fullName evidence="7">Peptidyl-prolyl cis-trans isomerase SurA</fullName>
        <shortName evidence="7">PPIase SurA</shortName>
        <ecNumber evidence="7">5.2.1.8</ecNumber>
    </alternativeName>
    <alternativeName>
        <fullName evidence="7">Rotamase SurA</fullName>
    </alternativeName>
</protein>
<dbReference type="InterPro" id="IPR023034">
    <property type="entry name" value="PPIase_SurA"/>
</dbReference>
<dbReference type="Proteomes" id="UP000276634">
    <property type="component" value="Unassembled WGS sequence"/>
</dbReference>